<dbReference type="AlphaFoldDB" id="A0A4R1HZT1"/>
<dbReference type="InterPro" id="IPR001647">
    <property type="entry name" value="HTH_TetR"/>
</dbReference>
<dbReference type="EMBL" id="SMFZ01000001">
    <property type="protein sequence ID" value="TCK26745.1"/>
    <property type="molecule type" value="Genomic_DNA"/>
</dbReference>
<evidence type="ECO:0000256" key="2">
    <source>
        <dbReference type="ARBA" id="ARBA00023015"/>
    </source>
</evidence>
<dbReference type="Pfam" id="PF13977">
    <property type="entry name" value="TetR_C_6"/>
    <property type="match status" value="1"/>
</dbReference>
<keyword evidence="8" id="KW-1185">Reference proteome</keyword>
<evidence type="ECO:0000256" key="4">
    <source>
        <dbReference type="ARBA" id="ARBA00023163"/>
    </source>
</evidence>
<keyword evidence="1" id="KW-0678">Repressor</keyword>
<evidence type="ECO:0000259" key="6">
    <source>
        <dbReference type="PROSITE" id="PS50977"/>
    </source>
</evidence>
<evidence type="ECO:0000313" key="7">
    <source>
        <dbReference type="EMBL" id="TCK26745.1"/>
    </source>
</evidence>
<dbReference type="Gene3D" id="1.10.357.10">
    <property type="entry name" value="Tetracycline Repressor, domain 2"/>
    <property type="match status" value="1"/>
</dbReference>
<protein>
    <submittedName>
        <fullName evidence="7">TetR family transcriptional regulator</fullName>
    </submittedName>
</protein>
<dbReference type="InterPro" id="IPR009057">
    <property type="entry name" value="Homeodomain-like_sf"/>
</dbReference>
<reference evidence="7 8" key="1">
    <citation type="submission" date="2019-03" db="EMBL/GenBank/DDBJ databases">
        <title>Sequencing the genomes of 1000 actinobacteria strains.</title>
        <authorList>
            <person name="Klenk H.-P."/>
        </authorList>
    </citation>
    <scope>NUCLEOTIDE SEQUENCE [LARGE SCALE GENOMIC DNA]</scope>
    <source>
        <strain evidence="7 8">DSM 44969</strain>
    </source>
</reference>
<organism evidence="7 8">
    <name type="scientific">Pseudonocardia endophytica</name>
    <dbReference type="NCBI Taxonomy" id="401976"/>
    <lineage>
        <taxon>Bacteria</taxon>
        <taxon>Bacillati</taxon>
        <taxon>Actinomycetota</taxon>
        <taxon>Actinomycetes</taxon>
        <taxon>Pseudonocardiales</taxon>
        <taxon>Pseudonocardiaceae</taxon>
        <taxon>Pseudonocardia</taxon>
    </lineage>
</organism>
<dbReference type="InterPro" id="IPR039538">
    <property type="entry name" value="BetI_C"/>
</dbReference>
<dbReference type="PROSITE" id="PS50977">
    <property type="entry name" value="HTH_TETR_2"/>
    <property type="match status" value="1"/>
</dbReference>
<evidence type="ECO:0000256" key="5">
    <source>
        <dbReference type="PROSITE-ProRule" id="PRU00335"/>
    </source>
</evidence>
<evidence type="ECO:0000256" key="3">
    <source>
        <dbReference type="ARBA" id="ARBA00023125"/>
    </source>
</evidence>
<dbReference type="PANTHER" id="PTHR30055:SF234">
    <property type="entry name" value="HTH-TYPE TRANSCRIPTIONAL REGULATOR BETI"/>
    <property type="match status" value="1"/>
</dbReference>
<sequence>MPKLIDHDDRRTQLAEAAWRVIVRDGVAGASVRTVAAEAGVSTGSLRHLFGNHADLLVFALQLVIDRAVGRITSLPTRSDPVAAVEAVAAELLPLDQERRAEMEVYLALFTAANTNPGLRSTRDAAHQQVQDSCRWMIDRLARGGALDAGADLQLETLRLHALIDGLAAHLVYDVTDTVPDQALQVLHRHIQSLAAPAA</sequence>
<feature type="DNA-binding region" description="H-T-H motif" evidence="5">
    <location>
        <begin position="31"/>
        <end position="50"/>
    </location>
</feature>
<dbReference type="OrthoDB" id="9816296at2"/>
<feature type="domain" description="HTH tetR-type" evidence="6">
    <location>
        <begin position="8"/>
        <end position="68"/>
    </location>
</feature>
<dbReference type="Proteomes" id="UP000295560">
    <property type="component" value="Unassembled WGS sequence"/>
</dbReference>
<dbReference type="RefSeq" id="WP_132424446.1">
    <property type="nucleotide sequence ID" value="NZ_SMFZ01000001.1"/>
</dbReference>
<proteinExistence type="predicted"/>
<gene>
    <name evidence="7" type="ORF">EV378_2590</name>
</gene>
<dbReference type="InterPro" id="IPR050109">
    <property type="entry name" value="HTH-type_TetR-like_transc_reg"/>
</dbReference>
<dbReference type="PANTHER" id="PTHR30055">
    <property type="entry name" value="HTH-TYPE TRANSCRIPTIONAL REGULATOR RUTR"/>
    <property type="match status" value="1"/>
</dbReference>
<dbReference type="SUPFAM" id="SSF48498">
    <property type="entry name" value="Tetracyclin repressor-like, C-terminal domain"/>
    <property type="match status" value="1"/>
</dbReference>
<dbReference type="InterPro" id="IPR036271">
    <property type="entry name" value="Tet_transcr_reg_TetR-rel_C_sf"/>
</dbReference>
<dbReference type="Pfam" id="PF00440">
    <property type="entry name" value="TetR_N"/>
    <property type="match status" value="1"/>
</dbReference>
<accession>A0A4R1HZT1</accession>
<comment type="caution">
    <text evidence="7">The sequence shown here is derived from an EMBL/GenBank/DDBJ whole genome shotgun (WGS) entry which is preliminary data.</text>
</comment>
<name>A0A4R1HZT1_PSEEN</name>
<keyword evidence="4" id="KW-0804">Transcription</keyword>
<evidence type="ECO:0000313" key="8">
    <source>
        <dbReference type="Proteomes" id="UP000295560"/>
    </source>
</evidence>
<keyword evidence="2" id="KW-0805">Transcription regulation</keyword>
<dbReference type="SUPFAM" id="SSF46689">
    <property type="entry name" value="Homeodomain-like"/>
    <property type="match status" value="1"/>
</dbReference>
<evidence type="ECO:0000256" key="1">
    <source>
        <dbReference type="ARBA" id="ARBA00022491"/>
    </source>
</evidence>
<keyword evidence="3 5" id="KW-0238">DNA-binding</keyword>
<dbReference type="GO" id="GO:0000976">
    <property type="term" value="F:transcription cis-regulatory region binding"/>
    <property type="evidence" value="ECO:0007669"/>
    <property type="project" value="TreeGrafter"/>
</dbReference>
<dbReference type="GO" id="GO:0003700">
    <property type="term" value="F:DNA-binding transcription factor activity"/>
    <property type="evidence" value="ECO:0007669"/>
    <property type="project" value="TreeGrafter"/>
</dbReference>